<evidence type="ECO:0000256" key="13">
    <source>
        <dbReference type="ARBA" id="ARBA00023004"/>
    </source>
</evidence>
<keyword evidence="22" id="KW-1185">Reference proteome</keyword>
<dbReference type="InterPro" id="IPR049398">
    <property type="entry name" value="ETF-QO/FixC_UQ-bd"/>
</dbReference>
<evidence type="ECO:0000259" key="20">
    <source>
        <dbReference type="PROSITE" id="PS51379"/>
    </source>
</evidence>
<comment type="subcellular location">
    <subcellularLocation>
        <location evidence="3">Mitochondrion inner membrane</location>
    </subcellularLocation>
</comment>
<dbReference type="EMBL" id="CAJNNV010003338">
    <property type="protein sequence ID" value="CAE8588815.1"/>
    <property type="molecule type" value="Genomic_DNA"/>
</dbReference>
<dbReference type="Pfam" id="PF05187">
    <property type="entry name" value="Fer4_ETF_QO"/>
    <property type="match status" value="1"/>
</dbReference>
<dbReference type="Gene3D" id="3.30.9.90">
    <property type="match status" value="1"/>
</dbReference>
<comment type="similarity">
    <text evidence="4">Belongs to the ETF-QO/FixC family.</text>
</comment>
<evidence type="ECO:0000256" key="14">
    <source>
        <dbReference type="ARBA" id="ARBA00023014"/>
    </source>
</evidence>
<dbReference type="InterPro" id="IPR007859">
    <property type="entry name" value="ETF-QO/FixX_C"/>
</dbReference>
<dbReference type="AlphaFoldDB" id="A0A813DJI8"/>
<evidence type="ECO:0000256" key="8">
    <source>
        <dbReference type="ARBA" id="ARBA00022792"/>
    </source>
</evidence>
<evidence type="ECO:0000256" key="18">
    <source>
        <dbReference type="ARBA" id="ARBA00052682"/>
    </source>
</evidence>
<keyword evidence="16" id="KW-0496">Mitochondrion</keyword>
<evidence type="ECO:0000256" key="12">
    <source>
        <dbReference type="ARBA" id="ARBA00023002"/>
    </source>
</evidence>
<keyword evidence="11 19" id="KW-0249">Electron transport</keyword>
<keyword evidence="9 19" id="KW-0274">FAD</keyword>
<dbReference type="OrthoDB" id="437331at2759"/>
<dbReference type="GO" id="GO:0046872">
    <property type="term" value="F:metal ion binding"/>
    <property type="evidence" value="ECO:0007669"/>
    <property type="project" value="UniProtKB-KW"/>
</dbReference>
<keyword evidence="13 19" id="KW-0408">Iron</keyword>
<evidence type="ECO:0000256" key="19">
    <source>
        <dbReference type="RuleBase" id="RU366068"/>
    </source>
</evidence>
<dbReference type="OMA" id="RIYAYWL"/>
<gene>
    <name evidence="21" type="ORF">PGLA1383_LOCUS7600</name>
</gene>
<evidence type="ECO:0000313" key="22">
    <source>
        <dbReference type="Proteomes" id="UP000654075"/>
    </source>
</evidence>
<evidence type="ECO:0000256" key="10">
    <source>
        <dbReference type="ARBA" id="ARBA00022946"/>
    </source>
</evidence>
<comment type="cofactor">
    <cofactor evidence="1 19">
        <name>FAD</name>
        <dbReference type="ChEBI" id="CHEBI:57692"/>
    </cofactor>
</comment>
<keyword evidence="10" id="KW-0809">Transit peptide</keyword>
<dbReference type="SUPFAM" id="SSF54373">
    <property type="entry name" value="FAD-linked reductases, C-terminal domain"/>
    <property type="match status" value="1"/>
</dbReference>
<dbReference type="Gene3D" id="3.30.70.20">
    <property type="match status" value="1"/>
</dbReference>
<evidence type="ECO:0000256" key="16">
    <source>
        <dbReference type="ARBA" id="ARBA00023128"/>
    </source>
</evidence>
<evidence type="ECO:0000256" key="7">
    <source>
        <dbReference type="ARBA" id="ARBA00022723"/>
    </source>
</evidence>
<comment type="cofactor">
    <cofactor evidence="19">
        <name>[4Fe-4S] cluster</name>
        <dbReference type="ChEBI" id="CHEBI:49883"/>
    </cofactor>
    <text evidence="19">Binds 1 [4Fe-4S] cluster.</text>
</comment>
<evidence type="ECO:0000256" key="11">
    <source>
        <dbReference type="ARBA" id="ARBA00022982"/>
    </source>
</evidence>
<dbReference type="Proteomes" id="UP000654075">
    <property type="component" value="Unassembled WGS sequence"/>
</dbReference>
<dbReference type="GO" id="GO:0004174">
    <property type="term" value="F:electron-transferring-flavoprotein dehydrogenase activity"/>
    <property type="evidence" value="ECO:0007669"/>
    <property type="project" value="UniProtKB-UniRule"/>
</dbReference>
<dbReference type="InterPro" id="IPR017896">
    <property type="entry name" value="4Fe4S_Fe-S-bd"/>
</dbReference>
<dbReference type="SUPFAM" id="SSF54862">
    <property type="entry name" value="4Fe-4S ferredoxins"/>
    <property type="match status" value="1"/>
</dbReference>
<comment type="function">
    <text evidence="2 19">Accepts electrons from ETF and reduces ubiquinone.</text>
</comment>
<dbReference type="FunFam" id="3.30.70.20:FF:000015">
    <property type="entry name" value="Electron transfer flavoprotein-ubiquinone oxidoreductase"/>
    <property type="match status" value="1"/>
</dbReference>
<dbReference type="PANTHER" id="PTHR10617">
    <property type="entry name" value="ELECTRON TRANSFER FLAVOPROTEIN-UBIQUINONE OXIDOREDUCTASE"/>
    <property type="match status" value="1"/>
</dbReference>
<feature type="domain" description="4Fe-4S ferredoxin-type" evidence="20">
    <location>
        <begin position="587"/>
        <end position="616"/>
    </location>
</feature>
<dbReference type="Gene3D" id="3.50.50.60">
    <property type="entry name" value="FAD/NAD(P)-binding domain"/>
    <property type="match status" value="1"/>
</dbReference>
<feature type="non-terminal residue" evidence="21">
    <location>
        <position position="627"/>
    </location>
</feature>
<sequence>AAAMLGLSTATASAPAAASRFLRRRAPTVTAALGAHFRQLRLPSSPRWPSASLRSLAAPGLGRRHFSAEAVVRESMEFDVLIIGGGPAGLSAAIRAKQVANELGKELNVCVVEKGAEIGAHILSGNVFEPRALEELLPNWRELGAPLDTPVISDSFYWLPNGKHAVSVPGPLLHIAPELRQEGNYIISLGTLCRWLAEQAEELGVEIYPGFAAESPVFGEDGALVGVQLRDVGVDKKGKNKDTFEPGMQLLAKQTILSEGCRGSLSENLMKHFNLRENCSPQHYGLGVKEVWEIAPENHVAGTVTHTVGWPLNQTTYGGSFIYHMKPNLLHIGMVVGLDYTNPYLSPYQEFQKFKQHSRVKALLEGGKCISYGARCLNEGGLQAIPKLTFPGGMLAGCSAGFLNVPKIKGSHTAMKTGSLAGAAAAEALLGAAGSESLEIVKYEADVRSSWVWEELEVVRNFKPAWGAGMVPGLAYGGAVMMATRGKEPWTFRWSKKDSDYTKPAASCQKIEYPKPDGIYSFDLLDNLARTGVNHEHDQPSHLKVKEESQSVPLEVSLKVYDGPEGRFCPAKVYEFVPDESADDGRMRLQINAQNCIHCKCCSIKTPEEYINWTVPEGGGGPQYPAM</sequence>
<keyword evidence="15 19" id="KW-0830">Ubiquinone</keyword>
<dbReference type="Pfam" id="PF21162">
    <property type="entry name" value="ETFQO_UQ-bd"/>
    <property type="match status" value="1"/>
</dbReference>
<accession>A0A813DJI8</accession>
<evidence type="ECO:0000256" key="2">
    <source>
        <dbReference type="ARBA" id="ARBA00002819"/>
    </source>
</evidence>
<evidence type="ECO:0000256" key="9">
    <source>
        <dbReference type="ARBA" id="ARBA00022827"/>
    </source>
</evidence>
<name>A0A813DJI8_POLGL</name>
<proteinExistence type="inferred from homology"/>
<dbReference type="EC" id="1.5.5.1" evidence="19"/>
<dbReference type="GO" id="GO:0051539">
    <property type="term" value="F:4 iron, 4 sulfur cluster binding"/>
    <property type="evidence" value="ECO:0007669"/>
    <property type="project" value="UniProtKB-UniRule"/>
</dbReference>
<evidence type="ECO:0000256" key="17">
    <source>
        <dbReference type="ARBA" id="ARBA00023136"/>
    </source>
</evidence>
<keyword evidence="14 19" id="KW-0411">Iron-sulfur</keyword>
<protein>
    <recommendedName>
        <fullName evidence="19">Electron transfer flavoprotein-ubiquinone oxidoreductase</fullName>
        <shortName evidence="19">ETF-QO</shortName>
        <ecNumber evidence="19">1.5.5.1</ecNumber>
    </recommendedName>
</protein>
<dbReference type="PROSITE" id="PS51379">
    <property type="entry name" value="4FE4S_FER_2"/>
    <property type="match status" value="1"/>
</dbReference>
<keyword evidence="6 19" id="KW-0285">Flavoprotein</keyword>
<keyword evidence="12 19" id="KW-0560">Oxidoreductase</keyword>
<dbReference type="Pfam" id="PF13450">
    <property type="entry name" value="NAD_binding_8"/>
    <property type="match status" value="1"/>
</dbReference>
<keyword evidence="7 19" id="KW-0479">Metal-binding</keyword>
<comment type="caution">
    <text evidence="21">The sequence shown here is derived from an EMBL/GenBank/DDBJ whole genome shotgun (WGS) entry which is preliminary data.</text>
</comment>
<evidence type="ECO:0000313" key="21">
    <source>
        <dbReference type="EMBL" id="CAE8588815.1"/>
    </source>
</evidence>
<evidence type="ECO:0000256" key="15">
    <source>
        <dbReference type="ARBA" id="ARBA00023075"/>
    </source>
</evidence>
<keyword evidence="17" id="KW-0472">Membrane</keyword>
<dbReference type="PANTHER" id="PTHR10617:SF107">
    <property type="entry name" value="ELECTRON TRANSFER FLAVOPROTEIN-UBIQUINONE OXIDOREDUCTASE, MITOCHONDRIAL"/>
    <property type="match status" value="1"/>
</dbReference>
<reference evidence="21" key="1">
    <citation type="submission" date="2021-02" db="EMBL/GenBank/DDBJ databases">
        <authorList>
            <person name="Dougan E. K."/>
            <person name="Rhodes N."/>
            <person name="Thang M."/>
            <person name="Chan C."/>
        </authorList>
    </citation>
    <scope>NUCLEOTIDE SEQUENCE</scope>
</reference>
<organism evidence="21 22">
    <name type="scientific">Polarella glacialis</name>
    <name type="common">Dinoflagellate</name>
    <dbReference type="NCBI Taxonomy" id="89957"/>
    <lineage>
        <taxon>Eukaryota</taxon>
        <taxon>Sar</taxon>
        <taxon>Alveolata</taxon>
        <taxon>Dinophyceae</taxon>
        <taxon>Suessiales</taxon>
        <taxon>Suessiaceae</taxon>
        <taxon>Polarella</taxon>
    </lineage>
</organism>
<dbReference type="InterPro" id="IPR036188">
    <property type="entry name" value="FAD/NAD-bd_sf"/>
</dbReference>
<comment type="catalytic activity">
    <reaction evidence="18 19">
        <text>a ubiquinone + reduced [electron-transfer flavoprotein] = a ubiquinol + oxidized [electron-transfer flavoprotein] + H(+)</text>
        <dbReference type="Rhea" id="RHEA:24052"/>
        <dbReference type="Rhea" id="RHEA-COMP:9565"/>
        <dbReference type="Rhea" id="RHEA-COMP:9566"/>
        <dbReference type="Rhea" id="RHEA-COMP:10685"/>
        <dbReference type="Rhea" id="RHEA-COMP:10686"/>
        <dbReference type="ChEBI" id="CHEBI:15378"/>
        <dbReference type="ChEBI" id="CHEBI:16389"/>
        <dbReference type="ChEBI" id="CHEBI:17976"/>
        <dbReference type="ChEBI" id="CHEBI:57692"/>
        <dbReference type="ChEBI" id="CHEBI:58307"/>
        <dbReference type="EC" id="1.5.5.1"/>
    </reaction>
</comment>
<evidence type="ECO:0000256" key="1">
    <source>
        <dbReference type="ARBA" id="ARBA00001974"/>
    </source>
</evidence>
<evidence type="ECO:0000256" key="6">
    <source>
        <dbReference type="ARBA" id="ARBA00022630"/>
    </source>
</evidence>
<dbReference type="InterPro" id="IPR040156">
    <property type="entry name" value="ETF-QO"/>
</dbReference>
<dbReference type="SUPFAM" id="SSF51905">
    <property type="entry name" value="FAD/NAD(P)-binding domain"/>
    <property type="match status" value="1"/>
</dbReference>
<evidence type="ECO:0000256" key="3">
    <source>
        <dbReference type="ARBA" id="ARBA00004273"/>
    </source>
</evidence>
<evidence type="ECO:0000256" key="4">
    <source>
        <dbReference type="ARBA" id="ARBA00006796"/>
    </source>
</evidence>
<evidence type="ECO:0000256" key="5">
    <source>
        <dbReference type="ARBA" id="ARBA00022448"/>
    </source>
</evidence>
<keyword evidence="8" id="KW-0999">Mitochondrion inner membrane</keyword>
<dbReference type="GO" id="GO:0005743">
    <property type="term" value="C:mitochondrial inner membrane"/>
    <property type="evidence" value="ECO:0007669"/>
    <property type="project" value="UniProtKB-SubCell"/>
</dbReference>
<keyword evidence="5 19" id="KW-0813">Transport</keyword>